<dbReference type="PROSITE" id="PS51767">
    <property type="entry name" value="PEPTIDASE_A1"/>
    <property type="match status" value="1"/>
</dbReference>
<dbReference type="PROSITE" id="PS00141">
    <property type="entry name" value="ASP_PROTEASE"/>
    <property type="match status" value="2"/>
</dbReference>
<dbReference type="GO" id="GO:0004190">
    <property type="term" value="F:aspartic-type endopeptidase activity"/>
    <property type="evidence" value="ECO:0007669"/>
    <property type="project" value="UniProtKB-KW"/>
</dbReference>
<dbReference type="Pfam" id="PF00026">
    <property type="entry name" value="Asp"/>
    <property type="match status" value="1"/>
</dbReference>
<dbReference type="GO" id="GO:0006508">
    <property type="term" value="P:proteolysis"/>
    <property type="evidence" value="ECO:0007669"/>
    <property type="project" value="UniProtKB-KW"/>
</dbReference>
<keyword evidence="8" id="KW-0378">Hydrolase</keyword>
<evidence type="ECO:0000256" key="4">
    <source>
        <dbReference type="ARBA" id="ARBA00022729"/>
    </source>
</evidence>
<feature type="domain" description="Peptidase A1" evidence="9">
    <location>
        <begin position="75"/>
        <end position="384"/>
    </location>
</feature>
<comment type="similarity">
    <text evidence="2 8">Belongs to the peptidase A1 family.</text>
</comment>
<dbReference type="InterPro" id="IPR012848">
    <property type="entry name" value="Aspartic_peptidase_N"/>
</dbReference>
<feature type="disulfide bond" evidence="7">
    <location>
        <begin position="106"/>
        <end position="111"/>
    </location>
</feature>
<evidence type="ECO:0000256" key="6">
    <source>
        <dbReference type="PIRSR" id="PIRSR601461-1"/>
    </source>
</evidence>
<evidence type="ECO:0000313" key="11">
    <source>
        <dbReference type="Proteomes" id="UP000694723"/>
    </source>
</evidence>
<feature type="disulfide bond" evidence="7">
    <location>
        <begin position="267"/>
        <end position="271"/>
    </location>
</feature>
<dbReference type="InterPro" id="IPR021109">
    <property type="entry name" value="Peptidase_aspartic_dom_sf"/>
</dbReference>
<evidence type="ECO:0000256" key="5">
    <source>
        <dbReference type="ARBA" id="ARBA00023157"/>
    </source>
</evidence>
<organism evidence="10 11">
    <name type="scientific">Sus scrofa</name>
    <name type="common">Pig</name>
    <dbReference type="NCBI Taxonomy" id="9823"/>
    <lineage>
        <taxon>Eukaryota</taxon>
        <taxon>Metazoa</taxon>
        <taxon>Chordata</taxon>
        <taxon>Craniata</taxon>
        <taxon>Vertebrata</taxon>
        <taxon>Euteleostomi</taxon>
        <taxon>Mammalia</taxon>
        <taxon>Eutheria</taxon>
        <taxon>Laurasiatheria</taxon>
        <taxon>Artiodactyla</taxon>
        <taxon>Suina</taxon>
        <taxon>Suidae</taxon>
        <taxon>Sus</taxon>
    </lineage>
</organism>
<dbReference type="InterPro" id="IPR001461">
    <property type="entry name" value="Aspartic_peptidase_A1"/>
</dbReference>
<dbReference type="Gene3D" id="2.40.70.10">
    <property type="entry name" value="Acid Proteases"/>
    <property type="match status" value="2"/>
</dbReference>
<dbReference type="Pfam" id="PF07966">
    <property type="entry name" value="A1_Propeptide"/>
    <property type="match status" value="1"/>
</dbReference>
<keyword evidence="5 7" id="KW-1015">Disulfide bond</keyword>
<evidence type="ECO:0000256" key="3">
    <source>
        <dbReference type="ARBA" id="ARBA00022525"/>
    </source>
</evidence>
<feature type="active site" evidence="6">
    <location>
        <position position="276"/>
    </location>
</feature>
<comment type="subcellular location">
    <subcellularLocation>
        <location evidence="1">Secreted</location>
        <location evidence="1">Extracellular space</location>
    </subcellularLocation>
</comment>
<dbReference type="Gene3D" id="6.10.140.60">
    <property type="match status" value="1"/>
</dbReference>
<dbReference type="InterPro" id="IPR033121">
    <property type="entry name" value="PEPTIDASE_A1"/>
</dbReference>
<dbReference type="InterPro" id="IPR001969">
    <property type="entry name" value="Aspartic_peptidase_AS"/>
</dbReference>
<dbReference type="FunFam" id="2.40.70.10:FF:000006">
    <property type="entry name" value="Cathepsin E"/>
    <property type="match status" value="1"/>
</dbReference>
<feature type="disulfide bond" evidence="7">
    <location>
        <begin position="309"/>
        <end position="343"/>
    </location>
</feature>
<evidence type="ECO:0000256" key="7">
    <source>
        <dbReference type="PIRSR" id="PIRSR601461-2"/>
    </source>
</evidence>
<dbReference type="PANTHER" id="PTHR47966:SF49">
    <property type="entry name" value="PEPSIN A-5"/>
    <property type="match status" value="1"/>
</dbReference>
<evidence type="ECO:0000256" key="1">
    <source>
        <dbReference type="ARBA" id="ARBA00004239"/>
    </source>
</evidence>
<keyword evidence="8" id="KW-0645">Protease</keyword>
<dbReference type="Proteomes" id="UP000694723">
    <property type="component" value="Unplaced"/>
</dbReference>
<evidence type="ECO:0000259" key="9">
    <source>
        <dbReference type="PROSITE" id="PS51767"/>
    </source>
</evidence>
<name>A0A8D1SWD9_PIG</name>
<keyword evidence="3" id="KW-0964">Secreted</keyword>
<evidence type="ECO:0000256" key="8">
    <source>
        <dbReference type="RuleBase" id="RU000454"/>
    </source>
</evidence>
<keyword evidence="8" id="KW-0064">Aspartyl protease</keyword>
<keyword evidence="4" id="KW-0732">Signal</keyword>
<evidence type="ECO:0000256" key="2">
    <source>
        <dbReference type="ARBA" id="ARBA00007447"/>
    </source>
</evidence>
<accession>A0A8D1SWD9</accession>
<dbReference type="FunFam" id="2.40.70.10:FF:000004">
    <property type="entry name" value="Pepsin A"/>
    <property type="match status" value="1"/>
</dbReference>
<evidence type="ECO:0000313" key="10">
    <source>
        <dbReference type="Ensembl" id="ENSSSCP00060003686.1"/>
    </source>
</evidence>
<dbReference type="AlphaFoldDB" id="A0A8D1SWD9"/>
<dbReference type="Ensembl" id="ENSSSCT00060010071.1">
    <property type="protein sequence ID" value="ENSSSCP00060003686.1"/>
    <property type="gene ID" value="ENSSSCG00060007867.1"/>
</dbReference>
<protein>
    <recommendedName>
        <fullName evidence="9">Peptidase A1 domain-containing protein</fullName>
    </recommendedName>
</protein>
<dbReference type="PRINTS" id="PR00792">
    <property type="entry name" value="PEPSIN"/>
</dbReference>
<proteinExistence type="inferred from homology"/>
<feature type="active site" evidence="6">
    <location>
        <position position="93"/>
    </location>
</feature>
<reference evidence="10" key="1">
    <citation type="submission" date="2025-08" db="UniProtKB">
        <authorList>
            <consortium name="Ensembl"/>
        </authorList>
    </citation>
    <scope>IDENTIFICATION</scope>
</reference>
<sequence>MEFLWLGWNQSYTGWPIIPLRKVKSIRENLREKGFLKNFLDEHPHDMIRSRLTENSAPQKKNTTLPLRNYLDKVYVGNISIGTPPQQFSVVFDTGSSDTWVPSIYCQSMACVTHNTFDPFQSTTFRFPGFIVELQYATGAVTGFLGYDTIQVGDLIIKDQAFAISQSEDDVVFENAAFDGIMGLSFPSMAIEGTTPIFDSLMNQSLIAQTVFAFYLSSNAQEGSVVMFGGVDKKYYKGDLKWVPLLQSHYWQIPLDKITWRGQIIGCPRGCQAIVDTGTTYLMGPHAEVDKIHSLMNAVPLQKEYLVHCNARDTYPDIIFTINNVDYPVPAHAYIRKSFNGFCLSGLRARTDTFPPKTAWILGDVFLRMYFTVFDRGQNRIGLAPAV</sequence>
<dbReference type="SUPFAM" id="SSF50630">
    <property type="entry name" value="Acid proteases"/>
    <property type="match status" value="1"/>
</dbReference>
<dbReference type="PANTHER" id="PTHR47966">
    <property type="entry name" value="BETA-SITE APP-CLEAVING ENZYME, ISOFORM A-RELATED"/>
    <property type="match status" value="1"/>
</dbReference>
<dbReference type="GO" id="GO:0005576">
    <property type="term" value="C:extracellular region"/>
    <property type="evidence" value="ECO:0007669"/>
    <property type="project" value="UniProtKB-SubCell"/>
</dbReference>